<evidence type="ECO:0000256" key="6">
    <source>
        <dbReference type="ARBA" id="ARBA00023002"/>
    </source>
</evidence>
<evidence type="ECO:0000256" key="2">
    <source>
        <dbReference type="ARBA" id="ARBA00009347"/>
    </source>
</evidence>
<dbReference type="Gene3D" id="2.40.110.10">
    <property type="entry name" value="Butyryl-CoA Dehydrogenase, subunit A, domain 2"/>
    <property type="match status" value="1"/>
</dbReference>
<protein>
    <submittedName>
        <fullName evidence="11">Acyl-CoA dehydrogenase</fullName>
    </submittedName>
</protein>
<dbReference type="FunFam" id="2.40.110.10:FF:000002">
    <property type="entry name" value="Acyl-CoA dehydrogenase fadE12"/>
    <property type="match status" value="1"/>
</dbReference>
<keyword evidence="12" id="KW-1185">Reference proteome</keyword>
<comment type="subunit">
    <text evidence="3">Homodimer.</text>
</comment>
<feature type="domain" description="Acyl-CoA dehydrogenase/oxidase N-terminal" evidence="10">
    <location>
        <begin position="9"/>
        <end position="130"/>
    </location>
</feature>
<dbReference type="GO" id="GO:0050660">
    <property type="term" value="F:flavin adenine dinucleotide binding"/>
    <property type="evidence" value="ECO:0007669"/>
    <property type="project" value="InterPro"/>
</dbReference>
<dbReference type="Pfam" id="PF00441">
    <property type="entry name" value="Acyl-CoA_dh_1"/>
    <property type="match status" value="1"/>
</dbReference>
<comment type="similarity">
    <text evidence="2 7">Belongs to the acyl-CoA dehydrogenase family.</text>
</comment>
<evidence type="ECO:0000259" key="9">
    <source>
        <dbReference type="Pfam" id="PF02770"/>
    </source>
</evidence>
<sequence>MDFAMDARTEELRERLLAFMTEHVYPAEPVAEEQRAALASPWDTPPVVAELKAEARRRGLWNLFLPDAKYGAGLTNLQYAPLAEITGRSPHLAPTALNCAAPDTGNMEVLAQFGTEAQRARWLEPLLAGEIRSAFAMTEPEVASSDATNIETRIERDGDEYVVTGRKWYISGAMNPDCRIFIVMGKTDPQGEDVRRQQSMLLVPRDTPGVEVRRAMRVYGYEDHSHGGHAEVVFHGARVPVDHLIGEEGGGFAIAQARLGPGRIHHCMRLIGMAERAIELMCRRAVSRTAFGRPLAAQGQVHAWIADARVAVEQLRLLVLKTAWLMDTVGNKGAHTEIQAIKIATPRTVVDVIDRAVQLHGAGGVSQDFPLAELWASARTLRLADGPDEVHQRSLARRELKRYA</sequence>
<keyword evidence="6 7" id="KW-0560">Oxidoreductase</keyword>
<comment type="caution">
    <text evidence="11">The sequence shown here is derived from an EMBL/GenBank/DDBJ whole genome shotgun (WGS) entry which is preliminary data.</text>
</comment>
<keyword evidence="4 7" id="KW-0285">Flavoprotein</keyword>
<dbReference type="InterPro" id="IPR013786">
    <property type="entry name" value="AcylCoA_DH/ox_N"/>
</dbReference>
<dbReference type="InterPro" id="IPR006091">
    <property type="entry name" value="Acyl-CoA_Oxase/DH_mid-dom"/>
</dbReference>
<dbReference type="SUPFAM" id="SSF47203">
    <property type="entry name" value="Acyl-CoA dehydrogenase C-terminal domain-like"/>
    <property type="match status" value="1"/>
</dbReference>
<dbReference type="AlphaFoldDB" id="A0A100Y1P9"/>
<evidence type="ECO:0000313" key="12">
    <source>
        <dbReference type="Proteomes" id="UP000054011"/>
    </source>
</evidence>
<dbReference type="InterPro" id="IPR046373">
    <property type="entry name" value="Acyl-CoA_Oxase/DH_mid-dom_sf"/>
</dbReference>
<evidence type="ECO:0000259" key="10">
    <source>
        <dbReference type="Pfam" id="PF02771"/>
    </source>
</evidence>
<dbReference type="Gene3D" id="1.20.140.10">
    <property type="entry name" value="Butyryl-CoA Dehydrogenase, subunit A, domain 3"/>
    <property type="match status" value="1"/>
</dbReference>
<evidence type="ECO:0000256" key="7">
    <source>
        <dbReference type="RuleBase" id="RU362125"/>
    </source>
</evidence>
<dbReference type="EMBL" id="LNSV01000096">
    <property type="protein sequence ID" value="KUH36024.1"/>
    <property type="molecule type" value="Genomic_DNA"/>
</dbReference>
<dbReference type="InterPro" id="IPR009100">
    <property type="entry name" value="AcylCoA_DH/oxidase_NM_dom_sf"/>
</dbReference>
<dbReference type="InterPro" id="IPR009075">
    <property type="entry name" value="AcylCo_DH/oxidase_C"/>
</dbReference>
<dbReference type="InterPro" id="IPR037069">
    <property type="entry name" value="AcylCoA_DH/ox_N_sf"/>
</dbReference>
<dbReference type="Proteomes" id="UP000054011">
    <property type="component" value="Unassembled WGS sequence"/>
</dbReference>
<dbReference type="OrthoDB" id="8876745at2"/>
<evidence type="ECO:0000256" key="1">
    <source>
        <dbReference type="ARBA" id="ARBA00001974"/>
    </source>
</evidence>
<feature type="domain" description="Acyl-CoA oxidase/dehydrogenase middle" evidence="9">
    <location>
        <begin position="134"/>
        <end position="227"/>
    </location>
</feature>
<dbReference type="InterPro" id="IPR036250">
    <property type="entry name" value="AcylCo_DH-like_C"/>
</dbReference>
<accession>A0A100Y1P9</accession>
<dbReference type="SUPFAM" id="SSF56645">
    <property type="entry name" value="Acyl-CoA dehydrogenase NM domain-like"/>
    <property type="match status" value="1"/>
</dbReference>
<dbReference type="Pfam" id="PF02771">
    <property type="entry name" value="Acyl-CoA_dh_N"/>
    <property type="match status" value="1"/>
</dbReference>
<dbReference type="PANTHER" id="PTHR48083:SF13">
    <property type="entry name" value="ACYL-COA DEHYDROGENASE FAMILY MEMBER 11"/>
    <property type="match status" value="1"/>
</dbReference>
<keyword evidence="5 7" id="KW-0274">FAD</keyword>
<feature type="domain" description="Acyl-CoA dehydrogenase/oxidase C-terminal" evidence="8">
    <location>
        <begin position="249"/>
        <end position="398"/>
    </location>
</feature>
<dbReference type="STRING" id="936756.ATE80_25830"/>
<evidence type="ECO:0000256" key="5">
    <source>
        <dbReference type="ARBA" id="ARBA00022827"/>
    </source>
</evidence>
<dbReference type="GO" id="GO:0033539">
    <property type="term" value="P:fatty acid beta-oxidation using acyl-CoA dehydrogenase"/>
    <property type="evidence" value="ECO:0007669"/>
    <property type="project" value="TreeGrafter"/>
</dbReference>
<evidence type="ECO:0000256" key="3">
    <source>
        <dbReference type="ARBA" id="ARBA00011738"/>
    </source>
</evidence>
<dbReference type="RefSeq" id="WP_058944681.1">
    <property type="nucleotide sequence ID" value="NZ_LNSV01000096.1"/>
</dbReference>
<evidence type="ECO:0000313" key="11">
    <source>
        <dbReference type="EMBL" id="KUH36024.1"/>
    </source>
</evidence>
<dbReference type="PANTHER" id="PTHR48083">
    <property type="entry name" value="MEDIUM-CHAIN SPECIFIC ACYL-COA DEHYDROGENASE, MITOCHONDRIAL-RELATED"/>
    <property type="match status" value="1"/>
</dbReference>
<dbReference type="GO" id="GO:0003995">
    <property type="term" value="F:acyl-CoA dehydrogenase activity"/>
    <property type="evidence" value="ECO:0007669"/>
    <property type="project" value="TreeGrafter"/>
</dbReference>
<gene>
    <name evidence="11" type="ORF">ATE80_25830</name>
</gene>
<name>A0A100Y1P9_9ACTN</name>
<evidence type="ECO:0000259" key="8">
    <source>
        <dbReference type="Pfam" id="PF00441"/>
    </source>
</evidence>
<dbReference type="Pfam" id="PF02770">
    <property type="entry name" value="Acyl-CoA_dh_M"/>
    <property type="match status" value="1"/>
</dbReference>
<dbReference type="GO" id="GO:0005737">
    <property type="term" value="C:cytoplasm"/>
    <property type="evidence" value="ECO:0007669"/>
    <property type="project" value="TreeGrafter"/>
</dbReference>
<reference evidence="11 12" key="1">
    <citation type="submission" date="2015-11" db="EMBL/GenBank/DDBJ databases">
        <title>Genome-wide analysis reveals the secondary metabolome in Streptomyces kanasensis ZX01.</title>
        <authorList>
            <person name="Zhang G."/>
            <person name="Han L."/>
            <person name="Feng J."/>
            <person name="Zhang X."/>
        </authorList>
    </citation>
    <scope>NUCLEOTIDE SEQUENCE [LARGE SCALE GENOMIC DNA]</scope>
    <source>
        <strain evidence="11 12">ZX01</strain>
    </source>
</reference>
<dbReference type="Gene3D" id="1.10.540.10">
    <property type="entry name" value="Acyl-CoA dehydrogenase/oxidase, N-terminal domain"/>
    <property type="match status" value="1"/>
</dbReference>
<organism evidence="11 12">
    <name type="scientific">Streptomyces kanasensis</name>
    <dbReference type="NCBI Taxonomy" id="936756"/>
    <lineage>
        <taxon>Bacteria</taxon>
        <taxon>Bacillati</taxon>
        <taxon>Actinomycetota</taxon>
        <taxon>Actinomycetes</taxon>
        <taxon>Kitasatosporales</taxon>
        <taxon>Streptomycetaceae</taxon>
        <taxon>Streptomyces</taxon>
    </lineage>
</organism>
<dbReference type="InterPro" id="IPR050741">
    <property type="entry name" value="Acyl-CoA_dehydrogenase"/>
</dbReference>
<evidence type="ECO:0000256" key="4">
    <source>
        <dbReference type="ARBA" id="ARBA00022630"/>
    </source>
</evidence>
<proteinExistence type="inferred from homology"/>
<comment type="cofactor">
    <cofactor evidence="1 7">
        <name>FAD</name>
        <dbReference type="ChEBI" id="CHEBI:57692"/>
    </cofactor>
</comment>